<proteinExistence type="predicted"/>
<protein>
    <submittedName>
        <fullName evidence="2">Predicted protein</fullName>
    </submittedName>
</protein>
<dbReference type="RefSeq" id="XP_001887893.1">
    <property type="nucleotide sequence ID" value="XM_001887858.1"/>
</dbReference>
<feature type="compositionally biased region" description="Pro residues" evidence="1">
    <location>
        <begin position="166"/>
        <end position="176"/>
    </location>
</feature>
<dbReference type="EMBL" id="DS547138">
    <property type="protein sequence ID" value="EDR01541.1"/>
    <property type="molecule type" value="Genomic_DNA"/>
</dbReference>
<dbReference type="Proteomes" id="UP000001194">
    <property type="component" value="Unassembled WGS sequence"/>
</dbReference>
<dbReference type="GeneID" id="6083522"/>
<dbReference type="HOGENOM" id="CLU_1525418_0_0_1"/>
<feature type="region of interest" description="Disordered" evidence="1">
    <location>
        <begin position="147"/>
        <end position="176"/>
    </location>
</feature>
<name>B0DVA0_LACBS</name>
<evidence type="ECO:0000313" key="3">
    <source>
        <dbReference type="Proteomes" id="UP000001194"/>
    </source>
</evidence>
<feature type="compositionally biased region" description="Polar residues" evidence="1">
    <location>
        <begin position="147"/>
        <end position="160"/>
    </location>
</feature>
<evidence type="ECO:0000256" key="1">
    <source>
        <dbReference type="SAM" id="MobiDB-lite"/>
    </source>
</evidence>
<reference evidence="2 3" key="1">
    <citation type="journal article" date="2008" name="Nature">
        <title>The genome of Laccaria bicolor provides insights into mycorrhizal symbiosis.</title>
        <authorList>
            <person name="Martin F."/>
            <person name="Aerts A."/>
            <person name="Ahren D."/>
            <person name="Brun A."/>
            <person name="Danchin E.G.J."/>
            <person name="Duchaussoy F."/>
            <person name="Gibon J."/>
            <person name="Kohler A."/>
            <person name="Lindquist E."/>
            <person name="Pereda V."/>
            <person name="Salamov A."/>
            <person name="Shapiro H.J."/>
            <person name="Wuyts J."/>
            <person name="Blaudez D."/>
            <person name="Buee M."/>
            <person name="Brokstein P."/>
            <person name="Canbaeck B."/>
            <person name="Cohen D."/>
            <person name="Courty P.E."/>
            <person name="Coutinho P.M."/>
            <person name="Delaruelle C."/>
            <person name="Detter J.C."/>
            <person name="Deveau A."/>
            <person name="DiFazio S."/>
            <person name="Duplessis S."/>
            <person name="Fraissinet-Tachet L."/>
            <person name="Lucic E."/>
            <person name="Frey-Klett P."/>
            <person name="Fourrey C."/>
            <person name="Feussner I."/>
            <person name="Gay G."/>
            <person name="Grimwood J."/>
            <person name="Hoegger P.J."/>
            <person name="Jain P."/>
            <person name="Kilaru S."/>
            <person name="Labbe J."/>
            <person name="Lin Y.C."/>
            <person name="Legue V."/>
            <person name="Le Tacon F."/>
            <person name="Marmeisse R."/>
            <person name="Melayah D."/>
            <person name="Montanini B."/>
            <person name="Muratet M."/>
            <person name="Nehls U."/>
            <person name="Niculita-Hirzel H."/>
            <person name="Oudot-Le Secq M.P."/>
            <person name="Peter M."/>
            <person name="Quesneville H."/>
            <person name="Rajashekar B."/>
            <person name="Reich M."/>
            <person name="Rouhier N."/>
            <person name="Schmutz J."/>
            <person name="Yin T."/>
            <person name="Chalot M."/>
            <person name="Henrissat B."/>
            <person name="Kuees U."/>
            <person name="Lucas S."/>
            <person name="Van de Peer Y."/>
            <person name="Podila G.K."/>
            <person name="Polle A."/>
            <person name="Pukkila P.J."/>
            <person name="Richardson P.M."/>
            <person name="Rouze P."/>
            <person name="Sanders I.R."/>
            <person name="Stajich J.E."/>
            <person name="Tunlid A."/>
            <person name="Tuskan G."/>
            <person name="Grigoriev I.V."/>
        </authorList>
    </citation>
    <scope>NUCLEOTIDE SEQUENCE [LARGE SCALE GENOMIC DNA]</scope>
    <source>
        <strain evidence="3">S238N-H82 / ATCC MYA-4686</strain>
    </source>
</reference>
<dbReference type="AlphaFoldDB" id="B0DVA0"/>
<evidence type="ECO:0000313" key="2">
    <source>
        <dbReference type="EMBL" id="EDR01541.1"/>
    </source>
</evidence>
<organism evidence="3">
    <name type="scientific">Laccaria bicolor (strain S238N-H82 / ATCC MYA-4686)</name>
    <name type="common">Bicoloured deceiver</name>
    <name type="synonym">Laccaria laccata var. bicolor</name>
    <dbReference type="NCBI Taxonomy" id="486041"/>
    <lineage>
        <taxon>Eukaryota</taxon>
        <taxon>Fungi</taxon>
        <taxon>Dikarya</taxon>
        <taxon>Basidiomycota</taxon>
        <taxon>Agaricomycotina</taxon>
        <taxon>Agaricomycetes</taxon>
        <taxon>Agaricomycetidae</taxon>
        <taxon>Agaricales</taxon>
        <taxon>Agaricineae</taxon>
        <taxon>Hydnangiaceae</taxon>
        <taxon>Laccaria</taxon>
    </lineage>
</organism>
<dbReference type="InParanoid" id="B0DVA0"/>
<sequence length="176" mass="19325">MSTALFNIHSDIDCLQRRQRSFPGSIRTTISFCFSPLPSAPSRIPSLMTQNSLYNEHLASCIETFVVVIVGKSISHPVPESTHLYWNPLLHPDEAGQCRCCAVSVSGWLNSRRGSLSTGFYKRTQMPISQPTCASSSRQASCCEMTLTSGKENDSTTPFISGSPLRRPPNQGPSRT</sequence>
<accession>B0DVA0</accession>
<dbReference type="KEGG" id="lbc:LACBIDRAFT_333217"/>
<keyword evidence="3" id="KW-1185">Reference proteome</keyword>
<gene>
    <name evidence="2" type="ORF">LACBIDRAFT_333217</name>
</gene>